<evidence type="ECO:0000313" key="1">
    <source>
        <dbReference type="EMBL" id="AGK99670.1"/>
    </source>
</evidence>
<reference evidence="1 2" key="1">
    <citation type="submission" date="2012-01" db="EMBL/GenBank/DDBJ databases">
        <title>Complete sequence of Desulfotomaculum gibsoniae DSM 7213.</title>
        <authorList>
            <consortium name="US DOE Joint Genome Institute"/>
            <person name="Lucas S."/>
            <person name="Han J."/>
            <person name="Lapidus A."/>
            <person name="Cheng J.-F."/>
            <person name="Goodwin L."/>
            <person name="Pitluck S."/>
            <person name="Peters L."/>
            <person name="Ovchinnikova G."/>
            <person name="Teshima H."/>
            <person name="Detter J.C."/>
            <person name="Han C."/>
            <person name="Tapia R."/>
            <person name="Land M."/>
            <person name="Hauser L."/>
            <person name="Kyrpides N."/>
            <person name="Ivanova N."/>
            <person name="Pagani I."/>
            <person name="Parshina S."/>
            <person name="Plugge C."/>
            <person name="Muyzer G."/>
            <person name="Kuever J."/>
            <person name="Ivanova A."/>
            <person name="Nazina T."/>
            <person name="Klenk H.-P."/>
            <person name="Brambilla E."/>
            <person name="Spring S."/>
            <person name="Stams A.F."/>
            <person name="Woyke T."/>
        </authorList>
    </citation>
    <scope>NUCLEOTIDE SEQUENCE [LARGE SCALE GENOMIC DNA]</scope>
    <source>
        <strain evidence="1 2">DSM 7213</strain>
    </source>
</reference>
<name>R4KJ57_9FIRM</name>
<accession>R4KJ57</accession>
<keyword evidence="2" id="KW-1185">Reference proteome</keyword>
<dbReference type="RefSeq" id="WP_006524649.1">
    <property type="nucleotide sequence ID" value="NC_021184.1"/>
</dbReference>
<proteinExistence type="predicted"/>
<evidence type="ECO:0000313" key="2">
    <source>
        <dbReference type="Proteomes" id="UP000013520"/>
    </source>
</evidence>
<dbReference type="KEGG" id="dgi:Desgi_0051"/>
<dbReference type="HOGENOM" id="CLU_2665110_0_0_9"/>
<protein>
    <submittedName>
        <fullName evidence="1">Uncharacterized protein</fullName>
    </submittedName>
</protein>
<dbReference type="EMBL" id="CP003273">
    <property type="protein sequence ID" value="AGK99670.1"/>
    <property type="molecule type" value="Genomic_DNA"/>
</dbReference>
<organism evidence="1 2">
    <name type="scientific">Desulfoscipio gibsoniae DSM 7213</name>
    <dbReference type="NCBI Taxonomy" id="767817"/>
    <lineage>
        <taxon>Bacteria</taxon>
        <taxon>Bacillati</taxon>
        <taxon>Bacillota</taxon>
        <taxon>Clostridia</taxon>
        <taxon>Eubacteriales</taxon>
        <taxon>Desulfallaceae</taxon>
        <taxon>Desulfoscipio</taxon>
    </lineage>
</organism>
<sequence length="75" mass="8599">MACLQTNWQDEIERVAYGVRRRVLEHTVVNNGGYLSQACSAAEILATMYIRIMNLGKTEEPLMPGPFMPVHWYNL</sequence>
<dbReference type="eggNOG" id="COG3959">
    <property type="taxonomic scope" value="Bacteria"/>
</dbReference>
<dbReference type="AlphaFoldDB" id="R4KJ57"/>
<gene>
    <name evidence="1" type="ORF">Desgi_0051</name>
</gene>
<dbReference type="STRING" id="767817.Desgi_0051"/>
<dbReference type="Proteomes" id="UP000013520">
    <property type="component" value="Chromosome"/>
</dbReference>